<feature type="transmembrane region" description="Helical" evidence="1">
    <location>
        <begin position="16"/>
        <end position="35"/>
    </location>
</feature>
<dbReference type="Proteomes" id="UP000219215">
    <property type="component" value="Chromosome DPRO"/>
</dbReference>
<sequence>MLRLIQDESGATALEYGLIGALIAVVISGAVMSLGTQMRGIFSSISTAITTVVN</sequence>
<keyword evidence="1" id="KW-0472">Membrane</keyword>
<dbReference type="AlphaFoldDB" id="A0A2C8FBB7"/>
<dbReference type="OrthoDB" id="5525128at2"/>
<protein>
    <recommendedName>
        <fullName evidence="4">Flp/Fap pilin component</fullName>
    </recommendedName>
</protein>
<dbReference type="KEGG" id="pprf:DPRO_2829"/>
<evidence type="ECO:0000313" key="2">
    <source>
        <dbReference type="EMBL" id="SOB59739.1"/>
    </source>
</evidence>
<organism evidence="2 3">
    <name type="scientific">Pseudodesulfovibrio profundus</name>
    <dbReference type="NCBI Taxonomy" id="57320"/>
    <lineage>
        <taxon>Bacteria</taxon>
        <taxon>Pseudomonadati</taxon>
        <taxon>Thermodesulfobacteriota</taxon>
        <taxon>Desulfovibrionia</taxon>
        <taxon>Desulfovibrionales</taxon>
        <taxon>Desulfovibrionaceae</taxon>
    </lineage>
</organism>
<accession>A0A2C8FBB7</accession>
<gene>
    <name evidence="2" type="ORF">DPRO_2829</name>
</gene>
<proteinExistence type="predicted"/>
<reference evidence="3" key="1">
    <citation type="submission" date="2017-09" db="EMBL/GenBank/DDBJ databases">
        <authorList>
            <person name="Regsiter A."/>
            <person name="William W."/>
        </authorList>
    </citation>
    <scope>NUCLEOTIDE SEQUENCE [LARGE SCALE GENOMIC DNA]</scope>
    <source>
        <strain evidence="3">500-1</strain>
    </source>
</reference>
<keyword evidence="1" id="KW-1133">Transmembrane helix</keyword>
<keyword evidence="1" id="KW-0812">Transmembrane</keyword>
<dbReference type="EMBL" id="LT907975">
    <property type="protein sequence ID" value="SOB59739.1"/>
    <property type="molecule type" value="Genomic_DNA"/>
</dbReference>
<dbReference type="Pfam" id="PF04964">
    <property type="entry name" value="Flp_Fap"/>
    <property type="match status" value="1"/>
</dbReference>
<keyword evidence="3" id="KW-1185">Reference proteome</keyword>
<dbReference type="InterPro" id="IPR007047">
    <property type="entry name" value="Flp_Fap"/>
</dbReference>
<evidence type="ECO:0000256" key="1">
    <source>
        <dbReference type="SAM" id="Phobius"/>
    </source>
</evidence>
<evidence type="ECO:0008006" key="4">
    <source>
        <dbReference type="Google" id="ProtNLM"/>
    </source>
</evidence>
<name>A0A2C8FBB7_9BACT</name>
<evidence type="ECO:0000313" key="3">
    <source>
        <dbReference type="Proteomes" id="UP000219215"/>
    </source>
</evidence>
<dbReference type="RefSeq" id="WP_097012569.1">
    <property type="nucleotide sequence ID" value="NZ_LT907975.1"/>
</dbReference>